<dbReference type="EMBL" id="VXRY01000286">
    <property type="protein sequence ID" value="MXY33857.1"/>
    <property type="molecule type" value="Genomic_DNA"/>
</dbReference>
<dbReference type="SUPFAM" id="SSF48179">
    <property type="entry name" value="6-phosphogluconate dehydrogenase C-terminal domain-like"/>
    <property type="match status" value="1"/>
</dbReference>
<keyword evidence="1" id="KW-0560">Oxidoreductase</keyword>
<dbReference type="InterPro" id="IPR029154">
    <property type="entry name" value="HIBADH-like_NADP-bd"/>
</dbReference>
<dbReference type="GO" id="GO:0016491">
    <property type="term" value="F:oxidoreductase activity"/>
    <property type="evidence" value="ECO:0007669"/>
    <property type="project" value="UniProtKB-KW"/>
</dbReference>
<reference evidence="6" key="1">
    <citation type="submission" date="2019-09" db="EMBL/GenBank/DDBJ databases">
        <title>Characterisation of the sponge microbiome using genome-centric metagenomics.</title>
        <authorList>
            <person name="Engelberts J.P."/>
            <person name="Robbins S.J."/>
            <person name="De Goeij J.M."/>
            <person name="Aranda M."/>
            <person name="Bell S.C."/>
            <person name="Webster N.S."/>
        </authorList>
    </citation>
    <scope>NUCLEOTIDE SEQUENCE</scope>
    <source>
        <strain evidence="6">SB0664_bin_43</strain>
    </source>
</reference>
<feature type="non-terminal residue" evidence="6">
    <location>
        <position position="1"/>
    </location>
</feature>
<dbReference type="InterPro" id="IPR015815">
    <property type="entry name" value="HIBADH-related"/>
</dbReference>
<dbReference type="Pfam" id="PF03446">
    <property type="entry name" value="NAD_binding_2"/>
    <property type="match status" value="1"/>
</dbReference>
<dbReference type="Pfam" id="PF14833">
    <property type="entry name" value="NAD_binding_11"/>
    <property type="match status" value="1"/>
</dbReference>
<dbReference type="GO" id="GO:0050661">
    <property type="term" value="F:NADP binding"/>
    <property type="evidence" value="ECO:0007669"/>
    <property type="project" value="InterPro"/>
</dbReference>
<dbReference type="InterPro" id="IPR006115">
    <property type="entry name" value="6PGDH_NADP-bd"/>
</dbReference>
<evidence type="ECO:0000259" key="4">
    <source>
        <dbReference type="Pfam" id="PF03446"/>
    </source>
</evidence>
<dbReference type="SUPFAM" id="SSF51735">
    <property type="entry name" value="NAD(P)-binding Rossmann-fold domains"/>
    <property type="match status" value="1"/>
</dbReference>
<evidence type="ECO:0000256" key="3">
    <source>
        <dbReference type="PIRSR" id="PIRSR000103-1"/>
    </source>
</evidence>
<dbReference type="Gene3D" id="1.10.1040.10">
    <property type="entry name" value="N-(1-d-carboxylethyl)-l-norvaline Dehydrogenase, domain 2"/>
    <property type="match status" value="1"/>
</dbReference>
<proteinExistence type="predicted"/>
<dbReference type="AlphaFoldDB" id="A0A6B0Y176"/>
<protein>
    <submittedName>
        <fullName evidence="6">NAD(P)-dependent oxidoreductase</fullName>
    </submittedName>
</protein>
<organism evidence="6">
    <name type="scientific">Boseongicola sp. SB0664_bin_43</name>
    <dbReference type="NCBI Taxonomy" id="2604844"/>
    <lineage>
        <taxon>Bacteria</taxon>
        <taxon>Pseudomonadati</taxon>
        <taxon>Pseudomonadota</taxon>
        <taxon>Alphaproteobacteria</taxon>
        <taxon>Rhodobacterales</taxon>
        <taxon>Paracoccaceae</taxon>
        <taxon>Boseongicola</taxon>
    </lineage>
</organism>
<evidence type="ECO:0000313" key="6">
    <source>
        <dbReference type="EMBL" id="MXY33857.1"/>
    </source>
</evidence>
<dbReference type="GO" id="GO:0051287">
    <property type="term" value="F:NAD binding"/>
    <property type="evidence" value="ECO:0007669"/>
    <property type="project" value="InterPro"/>
</dbReference>
<dbReference type="PANTHER" id="PTHR43060:SF15">
    <property type="entry name" value="3-HYDROXYISOBUTYRATE DEHYDROGENASE-LIKE 1, MITOCHONDRIAL-RELATED"/>
    <property type="match status" value="1"/>
</dbReference>
<comment type="caution">
    <text evidence="6">The sequence shown here is derived from an EMBL/GenBank/DDBJ whole genome shotgun (WGS) entry which is preliminary data.</text>
</comment>
<evidence type="ECO:0000256" key="1">
    <source>
        <dbReference type="ARBA" id="ARBA00023002"/>
    </source>
</evidence>
<dbReference type="PIRSF" id="PIRSF000103">
    <property type="entry name" value="HIBADH"/>
    <property type="match status" value="1"/>
</dbReference>
<gene>
    <name evidence="6" type="ORF">F4Y60_07160</name>
</gene>
<dbReference type="InterPro" id="IPR013328">
    <property type="entry name" value="6PGD_dom2"/>
</dbReference>
<dbReference type="InterPro" id="IPR036291">
    <property type="entry name" value="NAD(P)-bd_dom_sf"/>
</dbReference>
<keyword evidence="2" id="KW-0520">NAD</keyword>
<feature type="domain" description="3-hydroxyisobutyrate dehydrogenase-like NAD-binding" evidence="5">
    <location>
        <begin position="162"/>
        <end position="272"/>
    </location>
</feature>
<dbReference type="PANTHER" id="PTHR43060">
    <property type="entry name" value="3-HYDROXYISOBUTYRATE DEHYDROGENASE-LIKE 1, MITOCHONDRIAL-RELATED"/>
    <property type="match status" value="1"/>
</dbReference>
<evidence type="ECO:0000256" key="2">
    <source>
        <dbReference type="ARBA" id="ARBA00023027"/>
    </source>
</evidence>
<dbReference type="InterPro" id="IPR008927">
    <property type="entry name" value="6-PGluconate_DH-like_C_sf"/>
</dbReference>
<feature type="domain" description="6-phosphogluconate dehydrogenase NADP-binding" evidence="4">
    <location>
        <begin position="2"/>
        <end position="158"/>
    </location>
</feature>
<dbReference type="Gene3D" id="3.40.50.720">
    <property type="entry name" value="NAD(P)-binding Rossmann-like Domain"/>
    <property type="match status" value="1"/>
</dbReference>
<feature type="active site" evidence="3">
    <location>
        <position position="168"/>
    </location>
</feature>
<evidence type="ECO:0000259" key="5">
    <source>
        <dbReference type="Pfam" id="PF14833"/>
    </source>
</evidence>
<accession>A0A6B0Y176</accession>
<name>A0A6B0Y176_9RHOB</name>
<sequence length="299" mass="30552">AGVIGLGDMGSGIARNLIKCGFEVTGLDLSAERMTAFAEMGGKPAASAAEVGANADAVFVMVMNGDQAKSVILGDGLASSMATGGAVILSSTVKPREALEIGEALAETGLHMIDTPVSGGFPGAQGGTLTMMAAAPNEVLDRFAPVMEAVSANIHRVGSKPGDGQTVKACLQSLIGAQFSATFEAAALAAKAGVPGQVLLDVFSTSSAGCGIVNNALEKIIDRQFEGTGSHINTMHKDLTISMGLGEDLGVPLHMAAAAMQIFHAGRTRYPGGDNWVCTRVMEDIVGAELHRSEAKPQR</sequence>